<gene>
    <name evidence="3" type="ORF">AB8B28_02310</name>
</gene>
<feature type="domain" description="Alpha/beta hydrolase fold-3" evidence="2">
    <location>
        <begin position="69"/>
        <end position="271"/>
    </location>
</feature>
<keyword evidence="1 3" id="KW-0378">Hydrolase</keyword>
<dbReference type="GO" id="GO:0016787">
    <property type="term" value="F:hydrolase activity"/>
    <property type="evidence" value="ECO:0007669"/>
    <property type="project" value="UniProtKB-KW"/>
</dbReference>
<dbReference type="AlphaFoldDB" id="A0AB39V5H1"/>
<reference evidence="3" key="1">
    <citation type="submission" date="2024-07" db="EMBL/GenBank/DDBJ databases">
        <authorList>
            <person name="Li X.-J."/>
            <person name="Wang X."/>
        </authorList>
    </citation>
    <scope>NUCLEOTIDE SEQUENCE</scope>
    <source>
        <strain evidence="3">HSP-536</strain>
    </source>
</reference>
<dbReference type="EMBL" id="CP165647">
    <property type="protein sequence ID" value="XDU62716.1"/>
    <property type="molecule type" value="Genomic_DNA"/>
</dbReference>
<dbReference type="SUPFAM" id="SSF53474">
    <property type="entry name" value="alpha/beta-Hydrolases"/>
    <property type="match status" value="1"/>
</dbReference>
<dbReference type="Gene3D" id="3.40.50.1820">
    <property type="entry name" value="alpha/beta hydrolase"/>
    <property type="match status" value="1"/>
</dbReference>
<dbReference type="KEGG" id="lala:AB8B28_02310"/>
<dbReference type="PANTHER" id="PTHR48081:SF8">
    <property type="entry name" value="ALPHA_BETA HYDROLASE FOLD-3 DOMAIN-CONTAINING PROTEIN-RELATED"/>
    <property type="match status" value="1"/>
</dbReference>
<name>A0AB39V5H1_9FUSO</name>
<accession>A0AB39V5H1</accession>
<evidence type="ECO:0000313" key="3">
    <source>
        <dbReference type="EMBL" id="XDU62716.1"/>
    </source>
</evidence>
<evidence type="ECO:0000256" key="1">
    <source>
        <dbReference type="ARBA" id="ARBA00022801"/>
    </source>
</evidence>
<dbReference type="InterPro" id="IPR013094">
    <property type="entry name" value="AB_hydrolase_3"/>
</dbReference>
<sequence length="296" mass="33694">MSLLSDIAVPIAKLVNMKKYKEKDFLNPRRDTDFLNKKNFDKSLNTHEQFIDGFQVLTVFLNKSSNKHVIFLHGGAYVMRAVRAHKNIIEKLVKTYHLKITFIDYPLAPENTVEKAHKVVMDTYEKITEQYKDDEFYLFGDSSGGGLALSFLQRLKGKKELPFPSKTVLMSPWVDVSMTNEEIKDFEEKDPILPLNGLIVTGKQFAGDLNVKNPLISPIYGNMDNLGEIFLIFGTNEILYPDCLKLSDMLEIAVGTTVEIKIGENLCHDWILAPLKESEETVNEIGDFFANMLNSF</sequence>
<dbReference type="Pfam" id="PF07859">
    <property type="entry name" value="Abhydrolase_3"/>
    <property type="match status" value="1"/>
</dbReference>
<dbReference type="PANTHER" id="PTHR48081">
    <property type="entry name" value="AB HYDROLASE SUPERFAMILY PROTEIN C4A8.06C"/>
    <property type="match status" value="1"/>
</dbReference>
<proteinExistence type="predicted"/>
<dbReference type="InterPro" id="IPR029058">
    <property type="entry name" value="AB_hydrolase_fold"/>
</dbReference>
<organism evidence="3">
    <name type="scientific">Leptotrichia alba</name>
    <dbReference type="NCBI Taxonomy" id="3239304"/>
    <lineage>
        <taxon>Bacteria</taxon>
        <taxon>Fusobacteriati</taxon>
        <taxon>Fusobacteriota</taxon>
        <taxon>Fusobacteriia</taxon>
        <taxon>Fusobacteriales</taxon>
        <taxon>Leptotrichiaceae</taxon>
        <taxon>Leptotrichia</taxon>
    </lineage>
</organism>
<dbReference type="InterPro" id="IPR050300">
    <property type="entry name" value="GDXG_lipolytic_enzyme"/>
</dbReference>
<dbReference type="RefSeq" id="WP_369716548.1">
    <property type="nucleotide sequence ID" value="NZ_CP165647.1"/>
</dbReference>
<protein>
    <submittedName>
        <fullName evidence="3">Alpha/beta hydrolase fold domain-containing protein</fullName>
    </submittedName>
</protein>
<evidence type="ECO:0000259" key="2">
    <source>
        <dbReference type="Pfam" id="PF07859"/>
    </source>
</evidence>